<comment type="caution">
    <text evidence="8">The sequence shown here is derived from an EMBL/GenBank/DDBJ whole genome shotgun (WGS) entry which is preliminary data.</text>
</comment>
<dbReference type="GO" id="GO:0006412">
    <property type="term" value="P:translation"/>
    <property type="evidence" value="ECO:0007669"/>
    <property type="project" value="UniProtKB-UniRule"/>
</dbReference>
<dbReference type="Gene3D" id="3.40.50.10490">
    <property type="entry name" value="Glucose-6-phosphate isomerase like protein, domain 1"/>
    <property type="match status" value="1"/>
</dbReference>
<dbReference type="STRING" id="86105.NF27_DT00670"/>
<dbReference type="Pfam" id="PF00318">
    <property type="entry name" value="Ribosomal_S2"/>
    <property type="match status" value="1"/>
</dbReference>
<sequence>MQNFTISQLLDAGVHFGHKKNLWNPKMAQYIYGIRNGVHIVDLQQTATILAHALNVLREVASKNGRILFVGTKTQATDILAEYAQKCGQYYVNHRWLGGMLTNWPTVSASLKTMREYEELLENENLTLTKKERLDISRKHNNLEKVLGGIKNMGGMPDLLFVIDTNKESLAIKEANKLGIPIVAICDTNTSPDGIDYVVPGNDDARKAILLYCQLASDAILQGMQASMSKSGVDIGASAEINESTFSLNKESDQDESSESEVTE</sequence>
<accession>A0A0C1QMM9</accession>
<evidence type="ECO:0000256" key="4">
    <source>
        <dbReference type="ARBA" id="ARBA00035256"/>
    </source>
</evidence>
<dbReference type="PRINTS" id="PR00395">
    <property type="entry name" value="RIBOSOMALS2"/>
</dbReference>
<keyword evidence="2 5" id="KW-0689">Ribosomal protein</keyword>
<dbReference type="SUPFAM" id="SSF52313">
    <property type="entry name" value="Ribosomal protein S2"/>
    <property type="match status" value="1"/>
</dbReference>
<dbReference type="EMBL" id="JSWE01000096">
    <property type="protein sequence ID" value="KIE05293.1"/>
    <property type="molecule type" value="Genomic_DNA"/>
</dbReference>
<dbReference type="Proteomes" id="UP000031258">
    <property type="component" value="Unassembled WGS sequence"/>
</dbReference>
<feature type="region of interest" description="Disordered" evidence="7">
    <location>
        <begin position="244"/>
        <end position="264"/>
    </location>
</feature>
<comment type="similarity">
    <text evidence="1 5 6">Belongs to the universal ribosomal protein uS2 family.</text>
</comment>
<proteinExistence type="inferred from homology"/>
<dbReference type="InterPro" id="IPR001865">
    <property type="entry name" value="Ribosomal_uS2"/>
</dbReference>
<name>A0A0C1QMM9_9RICK</name>
<dbReference type="Gene3D" id="1.10.287.610">
    <property type="entry name" value="Helix hairpin bin"/>
    <property type="match status" value="1"/>
</dbReference>
<evidence type="ECO:0000256" key="1">
    <source>
        <dbReference type="ARBA" id="ARBA00006242"/>
    </source>
</evidence>
<feature type="compositionally biased region" description="Acidic residues" evidence="7">
    <location>
        <begin position="253"/>
        <end position="264"/>
    </location>
</feature>
<keyword evidence="9" id="KW-1185">Reference proteome</keyword>
<evidence type="ECO:0000256" key="3">
    <source>
        <dbReference type="ARBA" id="ARBA00023274"/>
    </source>
</evidence>
<dbReference type="HAMAP" id="MF_00291_B">
    <property type="entry name" value="Ribosomal_uS2_B"/>
    <property type="match status" value="1"/>
</dbReference>
<dbReference type="CDD" id="cd01425">
    <property type="entry name" value="RPS2"/>
    <property type="match status" value="1"/>
</dbReference>
<dbReference type="InterPro" id="IPR018130">
    <property type="entry name" value="Ribosomal_uS2_CS"/>
</dbReference>
<organism evidence="8 9">
    <name type="scientific">Candidatus Jidaibacter acanthamoebae</name>
    <dbReference type="NCBI Taxonomy" id="86105"/>
    <lineage>
        <taxon>Bacteria</taxon>
        <taxon>Pseudomonadati</taxon>
        <taxon>Pseudomonadota</taxon>
        <taxon>Alphaproteobacteria</taxon>
        <taxon>Rickettsiales</taxon>
        <taxon>Candidatus Midichloriaceae</taxon>
        <taxon>Candidatus Jidaibacter</taxon>
    </lineage>
</organism>
<dbReference type="PATRIC" id="fig|86105.3.peg.867"/>
<dbReference type="InterPro" id="IPR023591">
    <property type="entry name" value="Ribosomal_uS2_flav_dom_sf"/>
</dbReference>
<keyword evidence="3 5" id="KW-0687">Ribonucleoprotein</keyword>
<dbReference type="GO" id="GO:0003735">
    <property type="term" value="F:structural constituent of ribosome"/>
    <property type="evidence" value="ECO:0007669"/>
    <property type="project" value="InterPro"/>
</dbReference>
<evidence type="ECO:0000256" key="5">
    <source>
        <dbReference type="HAMAP-Rule" id="MF_00291"/>
    </source>
</evidence>
<dbReference type="PANTHER" id="PTHR12534:SF0">
    <property type="entry name" value="SMALL RIBOSOMAL SUBUNIT PROTEIN US2M"/>
    <property type="match status" value="1"/>
</dbReference>
<protein>
    <recommendedName>
        <fullName evidence="4 5">Small ribosomal subunit protein uS2</fullName>
    </recommendedName>
</protein>
<dbReference type="NCBIfam" id="TIGR01011">
    <property type="entry name" value="rpsB_bact"/>
    <property type="match status" value="1"/>
</dbReference>
<dbReference type="AlphaFoldDB" id="A0A0C1QMM9"/>
<dbReference type="PROSITE" id="PS00962">
    <property type="entry name" value="RIBOSOMAL_S2_1"/>
    <property type="match status" value="1"/>
</dbReference>
<dbReference type="PANTHER" id="PTHR12534">
    <property type="entry name" value="30S RIBOSOMAL PROTEIN S2 PROKARYOTIC AND ORGANELLAR"/>
    <property type="match status" value="1"/>
</dbReference>
<evidence type="ECO:0000256" key="7">
    <source>
        <dbReference type="SAM" id="MobiDB-lite"/>
    </source>
</evidence>
<dbReference type="InterPro" id="IPR005706">
    <property type="entry name" value="Ribosomal_uS2_bac/mit/plastid"/>
</dbReference>
<dbReference type="PROSITE" id="PS00963">
    <property type="entry name" value="RIBOSOMAL_S2_2"/>
    <property type="match status" value="1"/>
</dbReference>
<reference evidence="8 9" key="1">
    <citation type="submission" date="2014-11" db="EMBL/GenBank/DDBJ databases">
        <title>A Rickettsiales Symbiont of Amoebae With Ancient Features.</title>
        <authorList>
            <person name="Schulz F."/>
            <person name="Martijn J."/>
            <person name="Wascher F."/>
            <person name="Kostanjsek R."/>
            <person name="Ettema T.J."/>
            <person name="Horn M."/>
        </authorList>
    </citation>
    <scope>NUCLEOTIDE SEQUENCE [LARGE SCALE GENOMIC DNA]</scope>
    <source>
        <strain evidence="8 9">UWC36</strain>
    </source>
</reference>
<evidence type="ECO:0000313" key="9">
    <source>
        <dbReference type="Proteomes" id="UP000031258"/>
    </source>
</evidence>
<gene>
    <name evidence="8" type="primary">rpsB_2</name>
    <name evidence="5" type="synonym">rpsB</name>
    <name evidence="8" type="ORF">NF27_DT00670</name>
</gene>
<evidence type="ECO:0000313" key="8">
    <source>
        <dbReference type="EMBL" id="KIE05293.1"/>
    </source>
</evidence>
<evidence type="ECO:0000256" key="6">
    <source>
        <dbReference type="RuleBase" id="RU003631"/>
    </source>
</evidence>
<dbReference type="RefSeq" id="WP_039456320.1">
    <property type="nucleotide sequence ID" value="NZ_JSWE01000096.1"/>
</dbReference>
<dbReference type="OrthoDB" id="9808036at2"/>
<evidence type="ECO:0000256" key="2">
    <source>
        <dbReference type="ARBA" id="ARBA00022980"/>
    </source>
</evidence>
<dbReference type="GO" id="GO:0022627">
    <property type="term" value="C:cytosolic small ribosomal subunit"/>
    <property type="evidence" value="ECO:0007669"/>
    <property type="project" value="TreeGrafter"/>
</dbReference>